<comment type="caution">
    <text evidence="8">The sequence shown here is derived from an EMBL/GenBank/DDBJ whole genome shotgun (WGS) entry which is preliminary data.</text>
</comment>
<dbReference type="PANTHER" id="PTHR45992">
    <property type="entry name" value="EUKARYOTIC ELONGATION FACTOR 2 KINASE-RELATED"/>
    <property type="match status" value="1"/>
</dbReference>
<sequence length="104" mass="11186">MQALSHYSYEANDRKMLLCDSQGVERDDIFILTDPVICSADHQFGATHLGPHGSTTSLLTTSAANSVEVTGAGHGSRRCTSLRFVAPPSPVPVRWRGSSSLELD</sequence>
<keyword evidence="3" id="KW-0547">Nucleotide-binding</keyword>
<dbReference type="GO" id="GO:0004674">
    <property type="term" value="F:protein serine/threonine kinase activity"/>
    <property type="evidence" value="ECO:0007669"/>
    <property type="project" value="UniProtKB-KW"/>
</dbReference>
<dbReference type="Proteomes" id="UP000654075">
    <property type="component" value="Unassembled WGS sequence"/>
</dbReference>
<dbReference type="InterPro" id="IPR011009">
    <property type="entry name" value="Kinase-like_dom_sf"/>
</dbReference>
<keyword evidence="2" id="KW-0808">Transferase</keyword>
<name>A0A813HVB1_POLGL</name>
<dbReference type="InterPro" id="IPR004166">
    <property type="entry name" value="a-kinase_dom"/>
</dbReference>
<evidence type="ECO:0000256" key="4">
    <source>
        <dbReference type="ARBA" id="ARBA00022777"/>
    </source>
</evidence>
<evidence type="ECO:0000313" key="7">
    <source>
        <dbReference type="EMBL" id="CAE8607100.1"/>
    </source>
</evidence>
<evidence type="ECO:0000256" key="5">
    <source>
        <dbReference type="ARBA" id="ARBA00022840"/>
    </source>
</evidence>
<evidence type="ECO:0000256" key="3">
    <source>
        <dbReference type="ARBA" id="ARBA00022741"/>
    </source>
</evidence>
<organism evidence="8 9">
    <name type="scientific">Polarella glacialis</name>
    <name type="common">Dinoflagellate</name>
    <dbReference type="NCBI Taxonomy" id="89957"/>
    <lineage>
        <taxon>Eukaryota</taxon>
        <taxon>Sar</taxon>
        <taxon>Alveolata</taxon>
        <taxon>Dinophyceae</taxon>
        <taxon>Suessiales</taxon>
        <taxon>Suessiaceae</taxon>
        <taxon>Polarella</taxon>
    </lineage>
</organism>
<evidence type="ECO:0000256" key="1">
    <source>
        <dbReference type="ARBA" id="ARBA00022527"/>
    </source>
</evidence>
<accession>A0A813HVB1</accession>
<keyword evidence="4" id="KW-0418">Kinase</keyword>
<proteinExistence type="predicted"/>
<dbReference type="Pfam" id="PF02816">
    <property type="entry name" value="Alpha_kinase"/>
    <property type="match status" value="1"/>
</dbReference>
<dbReference type="PROSITE" id="PS51158">
    <property type="entry name" value="ALPHA_KINASE"/>
    <property type="match status" value="1"/>
</dbReference>
<gene>
    <name evidence="7" type="ORF">PGLA1383_LOCUS25044</name>
    <name evidence="8" type="ORF">PGLA2088_LOCUS2271</name>
</gene>
<dbReference type="EMBL" id="CAJNNW010001817">
    <property type="protein sequence ID" value="CAE8641268.1"/>
    <property type="molecule type" value="Genomic_DNA"/>
</dbReference>
<dbReference type="GO" id="GO:0005524">
    <property type="term" value="F:ATP binding"/>
    <property type="evidence" value="ECO:0007669"/>
    <property type="project" value="UniProtKB-KW"/>
</dbReference>
<dbReference type="InterPro" id="IPR051852">
    <property type="entry name" value="Alpha-type_PK"/>
</dbReference>
<dbReference type="OrthoDB" id="301415at2759"/>
<keyword evidence="5" id="KW-0067">ATP-binding</keyword>
<dbReference type="PANTHER" id="PTHR45992:SF11">
    <property type="entry name" value="ALPHA-TYPE PROTEIN KINASE DOMAIN-CONTAINING PROTEIN"/>
    <property type="match status" value="1"/>
</dbReference>
<keyword evidence="10" id="KW-1185">Reference proteome</keyword>
<evidence type="ECO:0000313" key="10">
    <source>
        <dbReference type="Proteomes" id="UP000654075"/>
    </source>
</evidence>
<dbReference type="Gene3D" id="3.20.200.10">
    <property type="entry name" value="MHCK/EF2 kinase"/>
    <property type="match status" value="1"/>
</dbReference>
<feature type="domain" description="Alpha-type protein kinase" evidence="6">
    <location>
        <begin position="1"/>
        <end position="104"/>
    </location>
</feature>
<reference evidence="8" key="1">
    <citation type="submission" date="2021-02" db="EMBL/GenBank/DDBJ databases">
        <authorList>
            <person name="Dougan E. K."/>
            <person name="Rhodes N."/>
            <person name="Thang M."/>
            <person name="Chan C."/>
        </authorList>
    </citation>
    <scope>NUCLEOTIDE SEQUENCE</scope>
</reference>
<dbReference type="AlphaFoldDB" id="A0A813HVB1"/>
<dbReference type="EMBL" id="CAJNNV010020490">
    <property type="protein sequence ID" value="CAE8607100.1"/>
    <property type="molecule type" value="Genomic_DNA"/>
</dbReference>
<dbReference type="Proteomes" id="UP000626109">
    <property type="component" value="Unassembled WGS sequence"/>
</dbReference>
<evidence type="ECO:0000259" key="6">
    <source>
        <dbReference type="PROSITE" id="PS51158"/>
    </source>
</evidence>
<evidence type="ECO:0000313" key="9">
    <source>
        <dbReference type="Proteomes" id="UP000626109"/>
    </source>
</evidence>
<protein>
    <recommendedName>
        <fullName evidence="6">Alpha-type protein kinase domain-containing protein</fullName>
    </recommendedName>
</protein>
<keyword evidence="1" id="KW-0723">Serine/threonine-protein kinase</keyword>
<dbReference type="SUPFAM" id="SSF56112">
    <property type="entry name" value="Protein kinase-like (PK-like)"/>
    <property type="match status" value="1"/>
</dbReference>
<evidence type="ECO:0000256" key="2">
    <source>
        <dbReference type="ARBA" id="ARBA00022679"/>
    </source>
</evidence>
<evidence type="ECO:0000313" key="8">
    <source>
        <dbReference type="EMBL" id="CAE8641268.1"/>
    </source>
</evidence>